<proteinExistence type="predicted"/>
<protein>
    <submittedName>
        <fullName evidence="1">Uncharacterized protein</fullName>
    </submittedName>
</protein>
<comment type="caution">
    <text evidence="1">The sequence shown here is derived from an EMBL/GenBank/DDBJ whole genome shotgun (WGS) entry which is preliminary data.</text>
</comment>
<dbReference type="Proteomes" id="UP000324222">
    <property type="component" value="Unassembled WGS sequence"/>
</dbReference>
<keyword evidence="2" id="KW-1185">Reference proteome</keyword>
<sequence length="38" mass="4507">MKTQYMSKEMKYVKNGLFLCILAFFAPNSKMQAKHYIC</sequence>
<evidence type="ECO:0000313" key="2">
    <source>
        <dbReference type="Proteomes" id="UP000324222"/>
    </source>
</evidence>
<dbReference type="AlphaFoldDB" id="A0A5B7K5M5"/>
<evidence type="ECO:0000313" key="1">
    <source>
        <dbReference type="EMBL" id="MPD03843.1"/>
    </source>
</evidence>
<gene>
    <name evidence="1" type="ORF">E2C01_099498</name>
</gene>
<reference evidence="1 2" key="1">
    <citation type="submission" date="2019-05" db="EMBL/GenBank/DDBJ databases">
        <title>Another draft genome of Portunus trituberculatus and its Hox gene families provides insights of decapod evolution.</title>
        <authorList>
            <person name="Jeong J.-H."/>
            <person name="Song I."/>
            <person name="Kim S."/>
            <person name="Choi T."/>
            <person name="Kim D."/>
            <person name="Ryu S."/>
            <person name="Kim W."/>
        </authorList>
    </citation>
    <scope>NUCLEOTIDE SEQUENCE [LARGE SCALE GENOMIC DNA]</scope>
    <source>
        <tissue evidence="1">Muscle</tissue>
    </source>
</reference>
<name>A0A5B7K5M5_PORTR</name>
<dbReference type="EMBL" id="VSRR010138193">
    <property type="protein sequence ID" value="MPD03843.1"/>
    <property type="molecule type" value="Genomic_DNA"/>
</dbReference>
<organism evidence="1 2">
    <name type="scientific">Portunus trituberculatus</name>
    <name type="common">Swimming crab</name>
    <name type="synonym">Neptunus trituberculatus</name>
    <dbReference type="NCBI Taxonomy" id="210409"/>
    <lineage>
        <taxon>Eukaryota</taxon>
        <taxon>Metazoa</taxon>
        <taxon>Ecdysozoa</taxon>
        <taxon>Arthropoda</taxon>
        <taxon>Crustacea</taxon>
        <taxon>Multicrustacea</taxon>
        <taxon>Malacostraca</taxon>
        <taxon>Eumalacostraca</taxon>
        <taxon>Eucarida</taxon>
        <taxon>Decapoda</taxon>
        <taxon>Pleocyemata</taxon>
        <taxon>Brachyura</taxon>
        <taxon>Eubrachyura</taxon>
        <taxon>Portunoidea</taxon>
        <taxon>Portunidae</taxon>
        <taxon>Portuninae</taxon>
        <taxon>Portunus</taxon>
    </lineage>
</organism>
<accession>A0A5B7K5M5</accession>